<accession>W9WKX8</accession>
<dbReference type="Proteomes" id="UP000019471">
    <property type="component" value="Unassembled WGS sequence"/>
</dbReference>
<dbReference type="HOGENOM" id="CLU_1377994_0_0_1"/>
<feature type="domain" description="3-octaprenyl-4-hydroxybenzoate carboxy-lyase-like N-terminal" evidence="2">
    <location>
        <begin position="47"/>
        <end position="135"/>
    </location>
</feature>
<dbReference type="GO" id="GO:0005737">
    <property type="term" value="C:cytoplasm"/>
    <property type="evidence" value="ECO:0007669"/>
    <property type="project" value="TreeGrafter"/>
</dbReference>
<dbReference type="OrthoDB" id="4526022at2759"/>
<dbReference type="Pfam" id="PF20695">
    <property type="entry name" value="UbiD_N"/>
    <property type="match status" value="1"/>
</dbReference>
<keyword evidence="4" id="KW-1185">Reference proteome</keyword>
<evidence type="ECO:0000313" key="3">
    <source>
        <dbReference type="EMBL" id="EXJ68563.1"/>
    </source>
</evidence>
<dbReference type="InterPro" id="IPR049383">
    <property type="entry name" value="UbiD-like_N"/>
</dbReference>
<dbReference type="GeneID" id="19193056"/>
<sequence>MATTLTAQLPRQRLTASSRSQIPSSLISLRRYSSINTAPHLNFRSYVEALRKDGDLADVYDEVDPDLELSAITRRALETCDKAPLFHNVKGARDGLFRVTGAPASLRKKETEQFARLARHVGLEPTATMSEIFDKILDANKLKPIPPVQVAESPCKENKLFGDDIDLNRMPVPQMHRFDGGKYLQTYGMHVLQTPDKK</sequence>
<dbReference type="PANTHER" id="PTHR30108:SF17">
    <property type="entry name" value="FERULIC ACID DECARBOXYLASE 1"/>
    <property type="match status" value="1"/>
</dbReference>
<evidence type="ECO:0000259" key="1">
    <source>
        <dbReference type="Pfam" id="PF01977"/>
    </source>
</evidence>
<reference evidence="3 4" key="1">
    <citation type="submission" date="2013-03" db="EMBL/GenBank/DDBJ databases">
        <title>The Genome Sequence of Cladophialophora psammophila CBS 110553.</title>
        <authorList>
            <consortium name="The Broad Institute Genomics Platform"/>
            <person name="Cuomo C."/>
            <person name="de Hoog S."/>
            <person name="Gorbushina A."/>
            <person name="Walker B."/>
            <person name="Young S.K."/>
            <person name="Zeng Q."/>
            <person name="Gargeya S."/>
            <person name="Fitzgerald M."/>
            <person name="Haas B."/>
            <person name="Abouelleil A."/>
            <person name="Allen A.W."/>
            <person name="Alvarado L."/>
            <person name="Arachchi H.M."/>
            <person name="Berlin A.M."/>
            <person name="Chapman S.B."/>
            <person name="Gainer-Dewar J."/>
            <person name="Goldberg J."/>
            <person name="Griggs A."/>
            <person name="Gujja S."/>
            <person name="Hansen M."/>
            <person name="Howarth C."/>
            <person name="Imamovic A."/>
            <person name="Ireland A."/>
            <person name="Larimer J."/>
            <person name="McCowan C."/>
            <person name="Murphy C."/>
            <person name="Pearson M."/>
            <person name="Poon T.W."/>
            <person name="Priest M."/>
            <person name="Roberts A."/>
            <person name="Saif S."/>
            <person name="Shea T."/>
            <person name="Sisk P."/>
            <person name="Sykes S."/>
            <person name="Wortman J."/>
            <person name="Nusbaum C."/>
            <person name="Birren B."/>
        </authorList>
    </citation>
    <scope>NUCLEOTIDE SEQUENCE [LARGE SCALE GENOMIC DNA]</scope>
    <source>
        <strain evidence="3 4">CBS 110553</strain>
    </source>
</reference>
<dbReference type="GO" id="GO:0046281">
    <property type="term" value="P:cinnamic acid catabolic process"/>
    <property type="evidence" value="ECO:0007669"/>
    <property type="project" value="TreeGrafter"/>
</dbReference>
<comment type="caution">
    <text evidence="3">The sequence shown here is derived from an EMBL/GenBank/DDBJ whole genome shotgun (WGS) entry which is preliminary data.</text>
</comment>
<gene>
    <name evidence="3" type="ORF">A1O5_08357</name>
</gene>
<dbReference type="PANTHER" id="PTHR30108">
    <property type="entry name" value="3-OCTAPRENYL-4-HYDROXYBENZOATE CARBOXY-LYASE-RELATED"/>
    <property type="match status" value="1"/>
</dbReference>
<name>W9WKX8_9EURO</name>
<organism evidence="3 4">
    <name type="scientific">Cladophialophora psammophila CBS 110553</name>
    <dbReference type="NCBI Taxonomy" id="1182543"/>
    <lineage>
        <taxon>Eukaryota</taxon>
        <taxon>Fungi</taxon>
        <taxon>Dikarya</taxon>
        <taxon>Ascomycota</taxon>
        <taxon>Pezizomycotina</taxon>
        <taxon>Eurotiomycetes</taxon>
        <taxon>Chaetothyriomycetidae</taxon>
        <taxon>Chaetothyriales</taxon>
        <taxon>Herpotrichiellaceae</taxon>
        <taxon>Cladophialophora</taxon>
    </lineage>
</organism>
<dbReference type="STRING" id="1182543.W9WKX8"/>
<proteinExistence type="predicted"/>
<keyword evidence="3" id="KW-0456">Lyase</keyword>
<dbReference type="GO" id="GO:0016831">
    <property type="term" value="F:carboxy-lyase activity"/>
    <property type="evidence" value="ECO:0007669"/>
    <property type="project" value="InterPro"/>
</dbReference>
<dbReference type="InterPro" id="IPR002830">
    <property type="entry name" value="UbiD"/>
</dbReference>
<dbReference type="GO" id="GO:0033494">
    <property type="term" value="P:ferulate metabolic process"/>
    <property type="evidence" value="ECO:0007669"/>
    <property type="project" value="TreeGrafter"/>
</dbReference>
<dbReference type="eggNOG" id="ENOG502QR5I">
    <property type="taxonomic scope" value="Eukaryota"/>
</dbReference>
<dbReference type="Pfam" id="PF01977">
    <property type="entry name" value="UbiD"/>
    <property type="match status" value="1"/>
</dbReference>
<dbReference type="AlphaFoldDB" id="W9WKX8"/>
<feature type="domain" description="3-octaprenyl-4-hydroxybenzoate carboxy-lyase-like Rift-related" evidence="1">
    <location>
        <begin position="150"/>
        <end position="197"/>
    </location>
</feature>
<dbReference type="SUPFAM" id="SSF50475">
    <property type="entry name" value="FMN-binding split barrel"/>
    <property type="match status" value="1"/>
</dbReference>
<dbReference type="RefSeq" id="XP_007747129.1">
    <property type="nucleotide sequence ID" value="XM_007748939.1"/>
</dbReference>
<evidence type="ECO:0000259" key="2">
    <source>
        <dbReference type="Pfam" id="PF20695"/>
    </source>
</evidence>
<protein>
    <submittedName>
        <fullName evidence="3">3-octaprenyl-4-hydroxybenzoate carboxy-lyase UbiD</fullName>
    </submittedName>
</protein>
<evidence type="ECO:0000313" key="4">
    <source>
        <dbReference type="Proteomes" id="UP000019471"/>
    </source>
</evidence>
<dbReference type="InterPro" id="IPR048304">
    <property type="entry name" value="UbiD_Rift_dom"/>
</dbReference>
<dbReference type="EMBL" id="AMGX01000013">
    <property type="protein sequence ID" value="EXJ68563.1"/>
    <property type="molecule type" value="Genomic_DNA"/>
</dbReference>